<dbReference type="GO" id="GO:0003729">
    <property type="term" value="F:mRNA binding"/>
    <property type="evidence" value="ECO:0007669"/>
    <property type="project" value="TreeGrafter"/>
</dbReference>
<dbReference type="AlphaFoldDB" id="A0A9D3M221"/>
<feature type="compositionally biased region" description="Polar residues" evidence="1">
    <location>
        <begin position="330"/>
        <end position="344"/>
    </location>
</feature>
<dbReference type="InterPro" id="IPR029360">
    <property type="entry name" value="SRRM_C"/>
</dbReference>
<name>A0A9D3M221_ANGAN</name>
<feature type="compositionally biased region" description="Polar residues" evidence="1">
    <location>
        <begin position="287"/>
        <end position="305"/>
    </location>
</feature>
<dbReference type="Proteomes" id="UP001044222">
    <property type="component" value="Chromosome 10"/>
</dbReference>
<evidence type="ECO:0000313" key="4">
    <source>
        <dbReference type="Proteomes" id="UP001044222"/>
    </source>
</evidence>
<reference evidence="3" key="1">
    <citation type="submission" date="2021-01" db="EMBL/GenBank/DDBJ databases">
        <title>A chromosome-scale assembly of European eel, Anguilla anguilla.</title>
        <authorList>
            <person name="Henkel C."/>
            <person name="Jong-Raadsen S.A."/>
            <person name="Dufour S."/>
            <person name="Weltzien F.-A."/>
            <person name="Palstra A.P."/>
            <person name="Pelster B."/>
            <person name="Spaink H.P."/>
            <person name="Van Den Thillart G.E."/>
            <person name="Jansen H."/>
            <person name="Zahm M."/>
            <person name="Klopp C."/>
            <person name="Cedric C."/>
            <person name="Louis A."/>
            <person name="Berthelot C."/>
            <person name="Parey E."/>
            <person name="Roest Crollius H."/>
            <person name="Montfort J."/>
            <person name="Robinson-Rechavi M."/>
            <person name="Bucao C."/>
            <person name="Bouchez O."/>
            <person name="Gislard M."/>
            <person name="Lluch J."/>
            <person name="Milhes M."/>
            <person name="Lampietro C."/>
            <person name="Lopez Roques C."/>
            <person name="Donnadieu C."/>
            <person name="Braasch I."/>
            <person name="Desvignes T."/>
            <person name="Postlethwait J."/>
            <person name="Bobe J."/>
            <person name="Guiguen Y."/>
            <person name="Dirks R."/>
        </authorList>
    </citation>
    <scope>NUCLEOTIDE SEQUENCE</scope>
    <source>
        <strain evidence="3">Tag_6206</strain>
        <tissue evidence="3">Liver</tissue>
    </source>
</reference>
<dbReference type="GO" id="GO:0042551">
    <property type="term" value="P:neuron maturation"/>
    <property type="evidence" value="ECO:0007669"/>
    <property type="project" value="TreeGrafter"/>
</dbReference>
<proteinExistence type="predicted"/>
<feature type="compositionally biased region" description="Basic residues" evidence="1">
    <location>
        <begin position="130"/>
        <end position="182"/>
    </location>
</feature>
<comment type="caution">
    <text evidence="3">The sequence shown here is derived from an EMBL/GenBank/DDBJ whole genome shotgun (WGS) entry which is preliminary data.</text>
</comment>
<evidence type="ECO:0000313" key="3">
    <source>
        <dbReference type="EMBL" id="KAG5840426.1"/>
    </source>
</evidence>
<feature type="region of interest" description="Disordered" evidence="1">
    <location>
        <begin position="47"/>
        <end position="603"/>
    </location>
</feature>
<evidence type="ECO:0000256" key="1">
    <source>
        <dbReference type="SAM" id="MobiDB-lite"/>
    </source>
</evidence>
<evidence type="ECO:0000259" key="2">
    <source>
        <dbReference type="Pfam" id="PF15230"/>
    </source>
</evidence>
<dbReference type="EMBL" id="JAFIRN010000010">
    <property type="protein sequence ID" value="KAG5840426.1"/>
    <property type="molecule type" value="Genomic_DNA"/>
</dbReference>
<dbReference type="GO" id="GO:0005634">
    <property type="term" value="C:nucleus"/>
    <property type="evidence" value="ECO:0007669"/>
    <property type="project" value="TreeGrafter"/>
</dbReference>
<feature type="compositionally biased region" description="Polar residues" evidence="1">
    <location>
        <begin position="239"/>
        <end position="261"/>
    </location>
</feature>
<gene>
    <name evidence="3" type="ORF">ANANG_G00188690</name>
</gene>
<dbReference type="PANTHER" id="PTHR34755:SF1">
    <property type="entry name" value="SERINE_ARGININE REPETITIVE MATRIX PROTEIN 4"/>
    <property type="match status" value="1"/>
</dbReference>
<feature type="compositionally biased region" description="Low complexity" evidence="1">
    <location>
        <begin position="455"/>
        <end position="471"/>
    </location>
</feature>
<feature type="domain" description="Serine/arginine repetitive matrix protein C-terminal" evidence="2">
    <location>
        <begin position="465"/>
        <end position="534"/>
    </location>
</feature>
<feature type="compositionally biased region" description="Basic and acidic residues" evidence="1">
    <location>
        <begin position="196"/>
        <end position="208"/>
    </location>
</feature>
<feature type="compositionally biased region" description="Low complexity" evidence="1">
    <location>
        <begin position="413"/>
        <end position="447"/>
    </location>
</feature>
<dbReference type="GO" id="GO:0006397">
    <property type="term" value="P:mRNA processing"/>
    <property type="evidence" value="ECO:0007669"/>
    <property type="project" value="TreeGrafter"/>
</dbReference>
<feature type="compositionally biased region" description="Low complexity" evidence="1">
    <location>
        <begin position="562"/>
        <end position="582"/>
    </location>
</feature>
<feature type="compositionally biased region" description="Polar residues" evidence="1">
    <location>
        <begin position="362"/>
        <end position="372"/>
    </location>
</feature>
<feature type="compositionally biased region" description="Low complexity" evidence="1">
    <location>
        <begin position="529"/>
        <end position="554"/>
    </location>
</feature>
<feature type="compositionally biased region" description="Basic residues" evidence="1">
    <location>
        <begin position="104"/>
        <end position="123"/>
    </location>
</feature>
<dbReference type="GO" id="GO:0043484">
    <property type="term" value="P:regulation of RNA splicing"/>
    <property type="evidence" value="ECO:0007669"/>
    <property type="project" value="TreeGrafter"/>
</dbReference>
<protein>
    <recommendedName>
        <fullName evidence="2">Serine/arginine repetitive matrix protein C-terminal domain-containing protein</fullName>
    </recommendedName>
</protein>
<feature type="compositionally biased region" description="Low complexity" evidence="1">
    <location>
        <begin position="592"/>
        <end position="603"/>
    </location>
</feature>
<accession>A0A9D3M221</accession>
<organism evidence="3 4">
    <name type="scientific">Anguilla anguilla</name>
    <name type="common">European freshwater eel</name>
    <name type="synonym">Muraena anguilla</name>
    <dbReference type="NCBI Taxonomy" id="7936"/>
    <lineage>
        <taxon>Eukaryota</taxon>
        <taxon>Metazoa</taxon>
        <taxon>Chordata</taxon>
        <taxon>Craniata</taxon>
        <taxon>Vertebrata</taxon>
        <taxon>Euteleostomi</taxon>
        <taxon>Actinopterygii</taxon>
        <taxon>Neopterygii</taxon>
        <taxon>Teleostei</taxon>
        <taxon>Anguilliformes</taxon>
        <taxon>Anguillidae</taxon>
        <taxon>Anguilla</taxon>
    </lineage>
</organism>
<feature type="compositionally biased region" description="Basic residues" evidence="1">
    <location>
        <begin position="493"/>
        <end position="510"/>
    </location>
</feature>
<feature type="compositionally biased region" description="Basic and acidic residues" evidence="1">
    <location>
        <begin position="472"/>
        <end position="492"/>
    </location>
</feature>
<feature type="compositionally biased region" description="Basic residues" evidence="1">
    <location>
        <begin position="74"/>
        <end position="90"/>
    </location>
</feature>
<feature type="compositionally biased region" description="Basic and acidic residues" evidence="1">
    <location>
        <begin position="511"/>
        <end position="520"/>
    </location>
</feature>
<keyword evidence="4" id="KW-1185">Reference proteome</keyword>
<dbReference type="PANTHER" id="PTHR34755">
    <property type="entry name" value="SERINE/ARGININE REPETITIVE MATRIX PROTEIN 3-RELATED"/>
    <property type="match status" value="1"/>
</dbReference>
<sequence>MAGLQEGEKQLFEKFWRGTFKAVATPRPGSVIVASITARRNVTNAEAPACQPLKADQSQAEPAEVTPVTAERSRRIKARERKRGSRRRMRSLSFDDDPTPRPAPKGKKKKKKSERKRRRKRSPSRSLSPVRKKKKKKSSKKRKRNRSASKKRRHSSSSKRKEYRKHKKRSRSHAHRRRRRRRSESESSAWRCSSVDSRHLRRSVERAQSEGPDSRPGLRQNGHASQDRTGFEWRPVTKSACTTPPNFHSTPSNGSIAQSDSGGDIFTKKGFPHDILSGPNRGRQDYDSGNDTSSPPSTKTNLSRSKVNEDKKSPCVGLPSPEKLRFTDGDNASDSGNSVTSYSSLCKPLPSEKGSANHVNGIRQSMPATASNGVALGRLKFGAPTGRGPAPPRDRSRTYSRSSSRSRSRSRSRSGSSRSSRRSPGSSRSRSLSSRRSYSHSPSYAAKSRSRRSSASRSSQRSSSYSRYTPSRSREPERGHKKYGSCEKQTRRGKERHRRRSYSPMRKRRRDSPSHLEARRITSARKRPIPYYRPSPSSSSRSTSYSSWCSLFTRSRSRTRSRSLLSSYRSYSRSSWSTLSGRSRSRSRSRSYDSVGSYGRSRR</sequence>
<dbReference type="Pfam" id="PF15230">
    <property type="entry name" value="SRRM_C"/>
    <property type="match status" value="1"/>
</dbReference>
<dbReference type="InterPro" id="IPR052109">
    <property type="entry name" value="SRRM_Domain-Containing"/>
</dbReference>